<organism evidence="1 2">
    <name type="scientific">Eiseniibacteriota bacterium</name>
    <dbReference type="NCBI Taxonomy" id="2212470"/>
    <lineage>
        <taxon>Bacteria</taxon>
        <taxon>Candidatus Eiseniibacteriota</taxon>
    </lineage>
</organism>
<dbReference type="InterPro" id="IPR043519">
    <property type="entry name" value="NT_sf"/>
</dbReference>
<evidence type="ECO:0000313" key="1">
    <source>
        <dbReference type="EMBL" id="TMQ50524.1"/>
    </source>
</evidence>
<dbReference type="EMBL" id="VBOS01000409">
    <property type="protein sequence ID" value="TMQ50524.1"/>
    <property type="molecule type" value="Genomic_DNA"/>
</dbReference>
<protein>
    <submittedName>
        <fullName evidence="1">Nucleotidyltransferase family protein</fullName>
    </submittedName>
</protein>
<evidence type="ECO:0000313" key="2">
    <source>
        <dbReference type="Proteomes" id="UP000317716"/>
    </source>
</evidence>
<comment type="caution">
    <text evidence="1">The sequence shown here is derived from an EMBL/GenBank/DDBJ whole genome shotgun (WGS) entry which is preliminary data.</text>
</comment>
<accession>A0A538SGM7</accession>
<reference evidence="1 2" key="1">
    <citation type="journal article" date="2019" name="Nat. Microbiol.">
        <title>Mediterranean grassland soil C-N compound turnover is dependent on rainfall and depth, and is mediated by genomically divergent microorganisms.</title>
        <authorList>
            <person name="Diamond S."/>
            <person name="Andeer P.F."/>
            <person name="Li Z."/>
            <person name="Crits-Christoph A."/>
            <person name="Burstein D."/>
            <person name="Anantharaman K."/>
            <person name="Lane K.R."/>
            <person name="Thomas B.C."/>
            <person name="Pan C."/>
            <person name="Northen T.R."/>
            <person name="Banfield J.F."/>
        </authorList>
    </citation>
    <scope>NUCLEOTIDE SEQUENCE [LARGE SCALE GENOMIC DNA]</scope>
    <source>
        <strain evidence="1">WS_2</strain>
    </source>
</reference>
<keyword evidence="1" id="KW-0808">Transferase</keyword>
<sequence>MERRSVEAIFGALNGCGARYLVVGGLAVVAHGYVRLTADIDLVLDPDPDSLRRSIAALEALGYRPRAPVEFAEFADPAKRRQWARDKGLTVFSVFSPGHRATEIDLFLEVPFDFERAYTRAARFHLADGVEGTFVGLADLIEMKRAAARPQDLEDVESLRSLREAEERPNG</sequence>
<dbReference type="AlphaFoldDB" id="A0A538SGM7"/>
<dbReference type="Gene3D" id="3.30.460.40">
    <property type="match status" value="1"/>
</dbReference>
<dbReference type="GO" id="GO:0016740">
    <property type="term" value="F:transferase activity"/>
    <property type="evidence" value="ECO:0007669"/>
    <property type="project" value="UniProtKB-KW"/>
</dbReference>
<proteinExistence type="predicted"/>
<dbReference type="SUPFAM" id="SSF81301">
    <property type="entry name" value="Nucleotidyltransferase"/>
    <property type="match status" value="1"/>
</dbReference>
<name>A0A538SGM7_UNCEI</name>
<gene>
    <name evidence="1" type="ORF">E6K72_11375</name>
</gene>
<dbReference type="Proteomes" id="UP000317716">
    <property type="component" value="Unassembled WGS sequence"/>
</dbReference>